<accession>A0AAD7EP68</accession>
<dbReference type="Proteomes" id="UP001218218">
    <property type="component" value="Unassembled WGS sequence"/>
</dbReference>
<evidence type="ECO:0000256" key="1">
    <source>
        <dbReference type="SAM" id="MobiDB-lite"/>
    </source>
</evidence>
<reference evidence="2" key="1">
    <citation type="submission" date="2023-03" db="EMBL/GenBank/DDBJ databases">
        <title>Massive genome expansion in bonnet fungi (Mycena s.s.) driven by repeated elements and novel gene families across ecological guilds.</title>
        <authorList>
            <consortium name="Lawrence Berkeley National Laboratory"/>
            <person name="Harder C.B."/>
            <person name="Miyauchi S."/>
            <person name="Viragh M."/>
            <person name="Kuo A."/>
            <person name="Thoen E."/>
            <person name="Andreopoulos B."/>
            <person name="Lu D."/>
            <person name="Skrede I."/>
            <person name="Drula E."/>
            <person name="Henrissat B."/>
            <person name="Morin E."/>
            <person name="Kohler A."/>
            <person name="Barry K."/>
            <person name="LaButti K."/>
            <person name="Morin E."/>
            <person name="Salamov A."/>
            <person name="Lipzen A."/>
            <person name="Mereny Z."/>
            <person name="Hegedus B."/>
            <person name="Baldrian P."/>
            <person name="Stursova M."/>
            <person name="Weitz H."/>
            <person name="Taylor A."/>
            <person name="Grigoriev I.V."/>
            <person name="Nagy L.G."/>
            <person name="Martin F."/>
            <person name="Kauserud H."/>
        </authorList>
    </citation>
    <scope>NUCLEOTIDE SEQUENCE</scope>
    <source>
        <strain evidence="2">CBHHK002</strain>
    </source>
</reference>
<proteinExistence type="predicted"/>
<name>A0AAD7EP68_9AGAR</name>
<protein>
    <submittedName>
        <fullName evidence="2">Uncharacterized protein</fullName>
    </submittedName>
</protein>
<gene>
    <name evidence="2" type="ORF">DFH08DRAFT_1081291</name>
</gene>
<evidence type="ECO:0000313" key="2">
    <source>
        <dbReference type="EMBL" id="KAJ7343926.1"/>
    </source>
</evidence>
<organism evidence="2 3">
    <name type="scientific">Mycena albidolilacea</name>
    <dbReference type="NCBI Taxonomy" id="1033008"/>
    <lineage>
        <taxon>Eukaryota</taxon>
        <taxon>Fungi</taxon>
        <taxon>Dikarya</taxon>
        <taxon>Basidiomycota</taxon>
        <taxon>Agaricomycotina</taxon>
        <taxon>Agaricomycetes</taxon>
        <taxon>Agaricomycetidae</taxon>
        <taxon>Agaricales</taxon>
        <taxon>Marasmiineae</taxon>
        <taxon>Mycenaceae</taxon>
        <taxon>Mycena</taxon>
    </lineage>
</organism>
<dbReference type="EMBL" id="JARIHO010000022">
    <property type="protein sequence ID" value="KAJ7343926.1"/>
    <property type="molecule type" value="Genomic_DNA"/>
</dbReference>
<dbReference type="AlphaFoldDB" id="A0AAD7EP68"/>
<sequence>MTAGLGPSTLLSKLNLEQGLLTTNSQKYDGIRRRVAPPCAHQLLLIRSLALEPPPPSMPRAPSLARPRRRPRPPHRLIRPPCASPYLQADIYMESVARPHSALIDVLQRNGPLIHIAVHHLCRRCRPHLLGSPSLPAIPHGPAMYTGAHPFLGLPVITQATSRPTPLFLGADPIHTNENARLACDCSLAYQALPSPKDENGAAAGGSARCADPGDAVDHHLTFTRPVDELEDERAQYVLIDDELVPYVATHHAGSVCARTYSTAACTGAYLVGLWRVTASTSDVAAPVRVCARLHLRTSFRAFSDLRPARRPASPAAHAPRYPSTITPSTVYLGADERARACGTPERFASLVGPLTVALNARGAGRGGGGGGGGGGERATGEERVLVECSGESVCMCGRR</sequence>
<comment type="caution">
    <text evidence="2">The sequence shown here is derived from an EMBL/GenBank/DDBJ whole genome shotgun (WGS) entry which is preliminary data.</text>
</comment>
<feature type="compositionally biased region" description="Basic residues" evidence="1">
    <location>
        <begin position="66"/>
        <end position="78"/>
    </location>
</feature>
<evidence type="ECO:0000313" key="3">
    <source>
        <dbReference type="Proteomes" id="UP001218218"/>
    </source>
</evidence>
<feature type="region of interest" description="Disordered" evidence="1">
    <location>
        <begin position="54"/>
        <end position="79"/>
    </location>
</feature>
<keyword evidence="3" id="KW-1185">Reference proteome</keyword>